<gene>
    <name evidence="1" type="ORF">CVV64_07415</name>
</gene>
<dbReference type="EMBL" id="PGXC01000004">
    <property type="protein sequence ID" value="PKK90701.1"/>
    <property type="molecule type" value="Genomic_DNA"/>
</dbReference>
<protein>
    <submittedName>
        <fullName evidence="1">Uncharacterized protein</fullName>
    </submittedName>
</protein>
<reference evidence="1 2" key="1">
    <citation type="journal article" date="2017" name="ISME J.">
        <title>Potential for microbial H2 and metal transformations associated with novel bacteria and archaea in deep terrestrial subsurface sediments.</title>
        <authorList>
            <person name="Hernsdorf A.W."/>
            <person name="Amano Y."/>
            <person name="Miyakawa K."/>
            <person name="Ise K."/>
            <person name="Suzuki Y."/>
            <person name="Anantharaman K."/>
            <person name="Probst A."/>
            <person name="Burstein D."/>
            <person name="Thomas B.C."/>
            <person name="Banfield J.F."/>
        </authorList>
    </citation>
    <scope>NUCLEOTIDE SEQUENCE [LARGE SCALE GENOMIC DNA]</scope>
    <source>
        <strain evidence="1">HGW-Wallbacteria-1</strain>
    </source>
</reference>
<name>A0A2N1PQS9_9BACT</name>
<organism evidence="1 2">
    <name type="scientific">Candidatus Wallbacteria bacterium HGW-Wallbacteria-1</name>
    <dbReference type="NCBI Taxonomy" id="2013854"/>
    <lineage>
        <taxon>Bacteria</taxon>
        <taxon>Candidatus Walliibacteriota</taxon>
    </lineage>
</organism>
<accession>A0A2N1PQS9</accession>
<proteinExistence type="predicted"/>
<sequence length="534" mass="57849">MKAKYTYCSFIMLSEMTVFLLILVIALFTVPCEAASWDRLSGALYNNGRVFDPLAMDVSGNFLEWARRNGVSGSLLQWKDTLAGEESLTSGCTEYRMNEFTIYDAGTPERALEVFRAMIASGFSPRGLRWRRNTVFECWSASSVEAPAEITADYSRRLEGLVSFFDAEYIRRAKASSGLNSASLVIDQSGLVVSVPVSISPVNPQVPAGTVNAPQVSVNAGAFRVAEVLASQGYKGVDTPWGEQPAHYSGQGKALTFNCAPVPENGKAVLSWIMGVSRGAFTVNVNGRDGGMVMAAPKSFSKNWGHIELTFESMGIAGGAYWGLWKIYQNQGSRIQNSSGQLDTVSLEPARGCWLKLLPTGMPVPFASGQTADSEIIQGPYQLRTYSDSSVGVSLIGPVDFLQSVDTSGSSATLRLNPPASMNEPLASLKISVTTAPFSAASTPDQVATLYETAQLRGMISVTTVREKAFGVDVVRRLYRDPSKSSSGGERFTVMRYFWLKGRIYASRVDYSSELFASHSDIVMKCVTGLGVQN</sequence>
<evidence type="ECO:0000313" key="2">
    <source>
        <dbReference type="Proteomes" id="UP000233256"/>
    </source>
</evidence>
<dbReference type="Proteomes" id="UP000233256">
    <property type="component" value="Unassembled WGS sequence"/>
</dbReference>
<evidence type="ECO:0000313" key="1">
    <source>
        <dbReference type="EMBL" id="PKK90701.1"/>
    </source>
</evidence>
<comment type="caution">
    <text evidence="1">The sequence shown here is derived from an EMBL/GenBank/DDBJ whole genome shotgun (WGS) entry which is preliminary data.</text>
</comment>
<dbReference type="AlphaFoldDB" id="A0A2N1PQS9"/>